<evidence type="ECO:0000313" key="3">
    <source>
        <dbReference type="Proteomes" id="UP000292082"/>
    </source>
</evidence>
<evidence type="ECO:0000313" key="2">
    <source>
        <dbReference type="EMBL" id="TBU57802.1"/>
    </source>
</evidence>
<proteinExistence type="predicted"/>
<dbReference type="OMA" id="TNTVWTV"/>
<dbReference type="Proteomes" id="UP000292082">
    <property type="component" value="Unassembled WGS sequence"/>
</dbReference>
<gene>
    <name evidence="2" type="ORF">BD310DRAFT_820835</name>
    <name evidence="1" type="ORF">BD311DRAFT_661660</name>
</gene>
<evidence type="ECO:0000313" key="1">
    <source>
        <dbReference type="EMBL" id="TBU29215.1"/>
    </source>
</evidence>
<dbReference type="EMBL" id="ML145132">
    <property type="protein sequence ID" value="TBU57802.1"/>
    <property type="molecule type" value="Genomic_DNA"/>
</dbReference>
<organism evidence="1">
    <name type="scientific">Dichomitus squalens</name>
    <dbReference type="NCBI Taxonomy" id="114155"/>
    <lineage>
        <taxon>Eukaryota</taxon>
        <taxon>Fungi</taxon>
        <taxon>Dikarya</taxon>
        <taxon>Basidiomycota</taxon>
        <taxon>Agaricomycotina</taxon>
        <taxon>Agaricomycetes</taxon>
        <taxon>Polyporales</taxon>
        <taxon>Polyporaceae</taxon>
        <taxon>Dichomitus</taxon>
    </lineage>
</organism>
<dbReference type="AlphaFoldDB" id="A0A4Q9P329"/>
<reference evidence="1 3" key="1">
    <citation type="submission" date="2019-01" db="EMBL/GenBank/DDBJ databases">
        <title>Draft genome sequences of three monokaryotic isolates of the white-rot basidiomycete fungus Dichomitus squalens.</title>
        <authorList>
            <consortium name="DOE Joint Genome Institute"/>
            <person name="Lopez S.C."/>
            <person name="Andreopoulos B."/>
            <person name="Pangilinan J."/>
            <person name="Lipzen A."/>
            <person name="Riley R."/>
            <person name="Ahrendt S."/>
            <person name="Ng V."/>
            <person name="Barry K."/>
            <person name="Daum C."/>
            <person name="Grigoriev I.V."/>
            <person name="Hilden K.S."/>
            <person name="Makela M.R."/>
            <person name="de Vries R.P."/>
        </authorList>
    </citation>
    <scope>NUCLEOTIDE SEQUENCE [LARGE SCALE GENOMIC DNA]</scope>
    <source>
        <strain evidence="2 3">CBS 464.89</strain>
        <strain evidence="1">OM18370.1</strain>
    </source>
</reference>
<keyword evidence="3" id="KW-1185">Reference proteome</keyword>
<dbReference type="Proteomes" id="UP000292957">
    <property type="component" value="Unassembled WGS sequence"/>
</dbReference>
<name>A0A4Q9P329_9APHY</name>
<sequence length="118" mass="12800">MTDCALREDRSVCFGVNLCRPQLPTTTTTRSHNNDMQFKALFALASFVSLALAAPADVVDAATPSADVSLTTHLTTDTFTATRVLESLMTTRPFITTVVTNTVWTVTHTVTREVPTGH</sequence>
<accession>A0A4Q9P329</accession>
<dbReference type="EMBL" id="ML143415">
    <property type="protein sequence ID" value="TBU29215.1"/>
    <property type="molecule type" value="Genomic_DNA"/>
</dbReference>
<protein>
    <submittedName>
        <fullName evidence="1">Uncharacterized protein</fullName>
    </submittedName>
</protein>